<dbReference type="GO" id="GO:0005886">
    <property type="term" value="C:plasma membrane"/>
    <property type="evidence" value="ECO:0007669"/>
    <property type="project" value="UniProtKB-SubCell"/>
</dbReference>
<evidence type="ECO:0000256" key="8">
    <source>
        <dbReference type="RuleBase" id="RU361233"/>
    </source>
</evidence>
<keyword evidence="6 8" id="KW-1133">Transmembrane helix</keyword>
<accession>A0AA88A1N7</accession>
<dbReference type="AlphaFoldDB" id="A0AA88A1N7"/>
<sequence length="195" mass="21080">MASTDKPDTESGKEVSQPPQPVAPSTATSLFKVDVVLRLLLFAATVTSLVVLLTSKQTIGGPFPAPKIEVKFDNSPAFIYFLVALSVAGLYSIITTLASISVIHKPQYSTKLLLHFAFWDVLILGILASATGTAGGIAYVGLKGNDHVQWNKVCNHFDKFCRHIGAALAVSLFASFLLIFLIWLNVNSLHKKIPK</sequence>
<feature type="domain" description="Casparian strip membrane protein" evidence="10">
    <location>
        <begin position="30"/>
        <end position="177"/>
    </location>
</feature>
<feature type="transmembrane region" description="Helical" evidence="8">
    <location>
        <begin position="162"/>
        <end position="186"/>
    </location>
</feature>
<evidence type="ECO:0000256" key="4">
    <source>
        <dbReference type="ARBA" id="ARBA00022475"/>
    </source>
</evidence>
<dbReference type="InterPro" id="IPR044173">
    <property type="entry name" value="CASPL"/>
</dbReference>
<keyword evidence="4 8" id="KW-1003">Cell membrane</keyword>
<reference evidence="11" key="1">
    <citation type="submission" date="2023-07" db="EMBL/GenBank/DDBJ databases">
        <title>draft genome sequence of fig (Ficus carica).</title>
        <authorList>
            <person name="Takahashi T."/>
            <person name="Nishimura K."/>
        </authorList>
    </citation>
    <scope>NUCLEOTIDE SEQUENCE</scope>
</reference>
<dbReference type="Pfam" id="PF04535">
    <property type="entry name" value="CASP_dom"/>
    <property type="match status" value="1"/>
</dbReference>
<feature type="transmembrane region" description="Helical" evidence="8">
    <location>
        <begin position="35"/>
        <end position="54"/>
    </location>
</feature>
<evidence type="ECO:0000256" key="3">
    <source>
        <dbReference type="ARBA" id="ARBA00011489"/>
    </source>
</evidence>
<dbReference type="PANTHER" id="PTHR36488">
    <property type="entry name" value="CASP-LIKE PROTEIN 1U1"/>
    <property type="match status" value="1"/>
</dbReference>
<protein>
    <recommendedName>
        <fullName evidence="8">CASP-like protein</fullName>
    </recommendedName>
</protein>
<feature type="transmembrane region" description="Helical" evidence="8">
    <location>
        <begin position="112"/>
        <end position="142"/>
    </location>
</feature>
<keyword evidence="5 8" id="KW-0812">Transmembrane</keyword>
<organism evidence="11 12">
    <name type="scientific">Ficus carica</name>
    <name type="common">Common fig</name>
    <dbReference type="NCBI Taxonomy" id="3494"/>
    <lineage>
        <taxon>Eukaryota</taxon>
        <taxon>Viridiplantae</taxon>
        <taxon>Streptophyta</taxon>
        <taxon>Embryophyta</taxon>
        <taxon>Tracheophyta</taxon>
        <taxon>Spermatophyta</taxon>
        <taxon>Magnoliopsida</taxon>
        <taxon>eudicotyledons</taxon>
        <taxon>Gunneridae</taxon>
        <taxon>Pentapetalae</taxon>
        <taxon>rosids</taxon>
        <taxon>fabids</taxon>
        <taxon>Rosales</taxon>
        <taxon>Moraceae</taxon>
        <taxon>Ficeae</taxon>
        <taxon>Ficus</taxon>
    </lineage>
</organism>
<gene>
    <name evidence="11" type="ORF">TIFTF001_015698</name>
</gene>
<evidence type="ECO:0000256" key="7">
    <source>
        <dbReference type="ARBA" id="ARBA00023136"/>
    </source>
</evidence>
<evidence type="ECO:0000313" key="12">
    <source>
        <dbReference type="Proteomes" id="UP001187192"/>
    </source>
</evidence>
<evidence type="ECO:0000256" key="1">
    <source>
        <dbReference type="ARBA" id="ARBA00004651"/>
    </source>
</evidence>
<dbReference type="PANTHER" id="PTHR36488:SF8">
    <property type="entry name" value="CASP-LIKE PROTEIN 1U1"/>
    <property type="match status" value="1"/>
</dbReference>
<comment type="caution">
    <text evidence="11">The sequence shown here is derived from an EMBL/GenBank/DDBJ whole genome shotgun (WGS) entry which is preliminary data.</text>
</comment>
<dbReference type="NCBIfam" id="TIGR01569">
    <property type="entry name" value="A_tha_TIGR01569"/>
    <property type="match status" value="1"/>
</dbReference>
<comment type="subcellular location">
    <subcellularLocation>
        <location evidence="1 8">Cell membrane</location>
        <topology evidence="1 8">Multi-pass membrane protein</topology>
    </subcellularLocation>
</comment>
<dbReference type="EMBL" id="BTGU01000023">
    <property type="protein sequence ID" value="GMN46503.1"/>
    <property type="molecule type" value="Genomic_DNA"/>
</dbReference>
<feature type="region of interest" description="Disordered" evidence="9">
    <location>
        <begin position="1"/>
        <end position="24"/>
    </location>
</feature>
<dbReference type="InterPro" id="IPR006702">
    <property type="entry name" value="CASP_dom"/>
</dbReference>
<dbReference type="Gramene" id="FCD_00012786-RA">
    <property type="protein sequence ID" value="FCD_00012786-RA:cds"/>
    <property type="gene ID" value="FCD_00012786"/>
</dbReference>
<evidence type="ECO:0000256" key="5">
    <source>
        <dbReference type="ARBA" id="ARBA00022692"/>
    </source>
</evidence>
<evidence type="ECO:0000313" key="11">
    <source>
        <dbReference type="EMBL" id="GMN46503.1"/>
    </source>
</evidence>
<feature type="compositionally biased region" description="Basic and acidic residues" evidence="9">
    <location>
        <begin position="1"/>
        <end position="13"/>
    </location>
</feature>
<keyword evidence="7 8" id="KW-0472">Membrane</keyword>
<evidence type="ECO:0000256" key="2">
    <source>
        <dbReference type="ARBA" id="ARBA00007651"/>
    </source>
</evidence>
<evidence type="ECO:0000256" key="6">
    <source>
        <dbReference type="ARBA" id="ARBA00022989"/>
    </source>
</evidence>
<comment type="similarity">
    <text evidence="2 8">Belongs to the Casparian strip membrane proteins (CASP) family.</text>
</comment>
<name>A0AA88A1N7_FICCA</name>
<dbReference type="Proteomes" id="UP001187192">
    <property type="component" value="Unassembled WGS sequence"/>
</dbReference>
<evidence type="ECO:0000259" key="10">
    <source>
        <dbReference type="Pfam" id="PF04535"/>
    </source>
</evidence>
<keyword evidence="12" id="KW-1185">Reference proteome</keyword>
<feature type="transmembrane region" description="Helical" evidence="8">
    <location>
        <begin position="77"/>
        <end position="100"/>
    </location>
</feature>
<proteinExistence type="inferred from homology"/>
<comment type="subunit">
    <text evidence="3 8">Homodimer and heterodimers.</text>
</comment>
<evidence type="ECO:0000256" key="9">
    <source>
        <dbReference type="SAM" id="MobiDB-lite"/>
    </source>
</evidence>
<dbReference type="InterPro" id="IPR006459">
    <property type="entry name" value="CASP/CASPL"/>
</dbReference>